<proteinExistence type="predicted"/>
<gene>
    <name evidence="1" type="ORF">BDA96_05G229900</name>
</gene>
<evidence type="ECO:0000313" key="1">
    <source>
        <dbReference type="EMBL" id="KAG0530930.1"/>
    </source>
</evidence>
<evidence type="ECO:0000313" key="2">
    <source>
        <dbReference type="Proteomes" id="UP000807115"/>
    </source>
</evidence>
<reference evidence="1" key="1">
    <citation type="journal article" date="2019" name="BMC Genomics">
        <title>A new reference genome for Sorghum bicolor reveals high levels of sequence similarity between sweet and grain genotypes: implications for the genetics of sugar metabolism.</title>
        <authorList>
            <person name="Cooper E.A."/>
            <person name="Brenton Z.W."/>
            <person name="Flinn B.S."/>
            <person name="Jenkins J."/>
            <person name="Shu S."/>
            <person name="Flowers D."/>
            <person name="Luo F."/>
            <person name="Wang Y."/>
            <person name="Xia P."/>
            <person name="Barry K."/>
            <person name="Daum C."/>
            <person name="Lipzen A."/>
            <person name="Yoshinaga Y."/>
            <person name="Schmutz J."/>
            <person name="Saski C."/>
            <person name="Vermerris W."/>
            <person name="Kresovich S."/>
        </authorList>
    </citation>
    <scope>NUCLEOTIDE SEQUENCE</scope>
</reference>
<protein>
    <submittedName>
        <fullName evidence="1">Uncharacterized protein</fullName>
    </submittedName>
</protein>
<name>A0A921R0V0_SORBI</name>
<reference evidence="1" key="2">
    <citation type="submission" date="2020-10" db="EMBL/GenBank/DDBJ databases">
        <authorList>
            <person name="Cooper E.A."/>
            <person name="Brenton Z.W."/>
            <person name="Flinn B.S."/>
            <person name="Jenkins J."/>
            <person name="Shu S."/>
            <person name="Flowers D."/>
            <person name="Luo F."/>
            <person name="Wang Y."/>
            <person name="Xia P."/>
            <person name="Barry K."/>
            <person name="Daum C."/>
            <person name="Lipzen A."/>
            <person name="Yoshinaga Y."/>
            <person name="Schmutz J."/>
            <person name="Saski C."/>
            <person name="Vermerris W."/>
            <person name="Kresovich S."/>
        </authorList>
    </citation>
    <scope>NUCLEOTIDE SEQUENCE</scope>
</reference>
<organism evidence="1 2">
    <name type="scientific">Sorghum bicolor</name>
    <name type="common">Sorghum</name>
    <name type="synonym">Sorghum vulgare</name>
    <dbReference type="NCBI Taxonomy" id="4558"/>
    <lineage>
        <taxon>Eukaryota</taxon>
        <taxon>Viridiplantae</taxon>
        <taxon>Streptophyta</taxon>
        <taxon>Embryophyta</taxon>
        <taxon>Tracheophyta</taxon>
        <taxon>Spermatophyta</taxon>
        <taxon>Magnoliopsida</taxon>
        <taxon>Liliopsida</taxon>
        <taxon>Poales</taxon>
        <taxon>Poaceae</taxon>
        <taxon>PACMAD clade</taxon>
        <taxon>Panicoideae</taxon>
        <taxon>Andropogonodae</taxon>
        <taxon>Andropogoneae</taxon>
        <taxon>Sorghinae</taxon>
        <taxon>Sorghum</taxon>
    </lineage>
</organism>
<accession>A0A921R0V0</accession>
<comment type="caution">
    <text evidence="1">The sequence shown here is derived from an EMBL/GenBank/DDBJ whole genome shotgun (WGS) entry which is preliminary data.</text>
</comment>
<dbReference type="AlphaFoldDB" id="A0A921R0V0"/>
<dbReference type="Proteomes" id="UP000807115">
    <property type="component" value="Chromosome 5"/>
</dbReference>
<sequence length="74" mass="8310">MSNLKHEGAIKELSVHAPNALWQHPSPEEIMSAKRNCSKHRWVCAFAFMPKQITSKETNGACGCFLVQDITCNH</sequence>
<dbReference type="EMBL" id="CM027684">
    <property type="protein sequence ID" value="KAG0530930.1"/>
    <property type="molecule type" value="Genomic_DNA"/>
</dbReference>